<dbReference type="KEGG" id="cpra:CPter91_4758"/>
<feature type="domain" description="Transposase IS110-like N-terminal" evidence="1">
    <location>
        <begin position="7"/>
        <end position="142"/>
    </location>
</feature>
<protein>
    <submittedName>
        <fullName evidence="2">Transposase family protein</fullName>
    </submittedName>
</protein>
<reference evidence="2 3" key="1">
    <citation type="submission" date="2015-11" db="EMBL/GenBank/DDBJ databases">
        <title>Exploring the genomic traits of fungus-feeding bacterial genus Collimonas.</title>
        <authorList>
            <person name="Song C."/>
            <person name="Schmidt R."/>
            <person name="de Jager V."/>
            <person name="Krzyzanowska D."/>
            <person name="Jongedijk E."/>
            <person name="Cankar K."/>
            <person name="Beekwilder J."/>
            <person name="van Veen A."/>
            <person name="de Boer W."/>
            <person name="van Veen J.A."/>
            <person name="Garbeva P."/>
        </authorList>
    </citation>
    <scope>NUCLEOTIDE SEQUENCE [LARGE SCALE GENOMIC DNA]</scope>
    <source>
        <strain evidence="2 3">Ter91</strain>
    </source>
</reference>
<accession>A0A127QAH2</accession>
<evidence type="ECO:0000313" key="3">
    <source>
        <dbReference type="Proteomes" id="UP000074561"/>
    </source>
</evidence>
<dbReference type="InterPro" id="IPR002525">
    <property type="entry name" value="Transp_IS110-like_N"/>
</dbReference>
<dbReference type="PATRIC" id="fig|279113.9.peg.4718"/>
<evidence type="ECO:0000313" key="2">
    <source>
        <dbReference type="EMBL" id="AMP07053.1"/>
    </source>
</evidence>
<dbReference type="PANTHER" id="PTHR33055">
    <property type="entry name" value="TRANSPOSASE FOR INSERTION SEQUENCE ELEMENT IS1111A"/>
    <property type="match status" value="1"/>
</dbReference>
<dbReference type="InterPro" id="IPR047650">
    <property type="entry name" value="Transpos_IS110"/>
</dbReference>
<dbReference type="PANTHER" id="PTHR33055:SF3">
    <property type="entry name" value="PUTATIVE TRANSPOSASE FOR IS117-RELATED"/>
    <property type="match status" value="1"/>
</dbReference>
<dbReference type="EMBL" id="CP013234">
    <property type="protein sequence ID" value="AMP07053.1"/>
    <property type="molecule type" value="Genomic_DNA"/>
</dbReference>
<proteinExistence type="predicted"/>
<dbReference type="GO" id="GO:0006313">
    <property type="term" value="P:DNA transposition"/>
    <property type="evidence" value="ECO:0007669"/>
    <property type="project" value="InterPro"/>
</dbReference>
<dbReference type="Proteomes" id="UP000074561">
    <property type="component" value="Chromosome"/>
</dbReference>
<sequence length="175" mass="19990">MDIDILGIDLAKRVFQLHGADRRGYAQYGAKVMRAELLSTVRKLAPRIIAMEACSSAHYWGRRFKEMNIEVKLISPQYVSPFVKTNKNDANDAAAIVEAASRPTMRFVPVKSVEQQDMRAVHRVRELLVHQRTALINQVRGLTAASCRLQASLYIGRFRSFKEGVQSEFFMYFVH</sequence>
<evidence type="ECO:0000259" key="1">
    <source>
        <dbReference type="Pfam" id="PF01548"/>
    </source>
</evidence>
<gene>
    <name evidence="2" type="ORF">CPter91_4758</name>
</gene>
<dbReference type="AlphaFoldDB" id="A0A127QAH2"/>
<dbReference type="GO" id="GO:0003677">
    <property type="term" value="F:DNA binding"/>
    <property type="evidence" value="ECO:0007669"/>
    <property type="project" value="InterPro"/>
</dbReference>
<organism evidence="2 3">
    <name type="scientific">Collimonas pratensis</name>
    <dbReference type="NCBI Taxonomy" id="279113"/>
    <lineage>
        <taxon>Bacteria</taxon>
        <taxon>Pseudomonadati</taxon>
        <taxon>Pseudomonadota</taxon>
        <taxon>Betaproteobacteria</taxon>
        <taxon>Burkholderiales</taxon>
        <taxon>Oxalobacteraceae</taxon>
        <taxon>Collimonas</taxon>
    </lineage>
</organism>
<dbReference type="NCBIfam" id="NF033542">
    <property type="entry name" value="transpos_IS110"/>
    <property type="match status" value="1"/>
</dbReference>
<name>A0A127QAH2_9BURK</name>
<dbReference type="Pfam" id="PF01548">
    <property type="entry name" value="DEDD_Tnp_IS110"/>
    <property type="match status" value="1"/>
</dbReference>
<dbReference type="GO" id="GO:0004803">
    <property type="term" value="F:transposase activity"/>
    <property type="evidence" value="ECO:0007669"/>
    <property type="project" value="InterPro"/>
</dbReference>